<gene>
    <name evidence="1" type="ORF">GMRT_25161</name>
</gene>
<protein>
    <submittedName>
        <fullName evidence="1">High cysteine protein</fullName>
    </submittedName>
</protein>
<accession>A0A4Z1T1B6</accession>
<dbReference type="AlphaFoldDB" id="A0A4Z1T1B6"/>
<keyword evidence="2" id="KW-1185">Reference proteome</keyword>
<evidence type="ECO:0000313" key="1">
    <source>
        <dbReference type="EMBL" id="TNJ26131.1"/>
    </source>
</evidence>
<dbReference type="Proteomes" id="UP000315496">
    <property type="component" value="Unassembled WGS sequence"/>
</dbReference>
<evidence type="ECO:0000313" key="2">
    <source>
        <dbReference type="Proteomes" id="UP000315496"/>
    </source>
</evidence>
<dbReference type="EMBL" id="VDLU01000021">
    <property type="protein sequence ID" value="TNJ26131.1"/>
    <property type="molecule type" value="Genomic_DNA"/>
</dbReference>
<sequence>MLSNSSCLSSFDADKTGLCARSNQLLVGEALVCKECKKGSVPIDGTCLEVSSTISRTTTNDVCKKADGKTPVDGTATRCENCSTAYFLFEGGCYPTTTGSVGSKLCSSASNGQCSQAASGSPFPLYDLRRLHPLSGRVWGMLLCHLHVLRSRVLQHDLRHLLL</sequence>
<name>A0A4Z1T1B6_GIAMU</name>
<comment type="caution">
    <text evidence="1">The sequence shown here is derived from an EMBL/GenBank/DDBJ whole genome shotgun (WGS) entry which is preliminary data.</text>
</comment>
<organism evidence="1 2">
    <name type="scientific">Giardia muris</name>
    <dbReference type="NCBI Taxonomy" id="5742"/>
    <lineage>
        <taxon>Eukaryota</taxon>
        <taxon>Metamonada</taxon>
        <taxon>Diplomonadida</taxon>
        <taxon>Hexamitidae</taxon>
        <taxon>Giardiinae</taxon>
        <taxon>Giardia</taxon>
    </lineage>
</organism>
<reference evidence="1 2" key="1">
    <citation type="submission" date="2019-05" db="EMBL/GenBank/DDBJ databases">
        <title>The compact genome of Giardia muris reveals important steps in the evolution of intestinal protozoan parasites.</title>
        <authorList>
            <person name="Xu F."/>
            <person name="Jimenez-Gonzalez A."/>
            <person name="Einarsson E."/>
            <person name="Astvaldsson A."/>
            <person name="Peirasmaki D."/>
            <person name="Eckmann L."/>
            <person name="Andersson J.O."/>
            <person name="Svard S.G."/>
            <person name="Jerlstrom-Hultqvist J."/>
        </authorList>
    </citation>
    <scope>NUCLEOTIDE SEQUENCE [LARGE SCALE GENOMIC DNA]</scope>
    <source>
        <strain evidence="1 2">Roberts-Thomson</strain>
    </source>
</reference>
<proteinExistence type="predicted"/>
<dbReference type="VEuPathDB" id="GiardiaDB:GMRT_25161"/>